<evidence type="ECO:0000313" key="1">
    <source>
        <dbReference type="EMBL" id="UJG39864.1"/>
    </source>
</evidence>
<organism evidence="1">
    <name type="scientific">Candidatus Heimdallarchaeum aukensis</name>
    <dbReference type="NCBI Taxonomy" id="2876573"/>
    <lineage>
        <taxon>Archaea</taxon>
        <taxon>Promethearchaeati</taxon>
        <taxon>Candidatus Heimdallarchaeota</taxon>
        <taxon>Candidatus Heimdallarchaeia (ex Rinke et al. 2021) (nom. nud.)</taxon>
        <taxon>Candidatus Heimdallarchaeales</taxon>
        <taxon>Candidatus Heimdallarchaeaceae</taxon>
        <taxon>Candidatus Heimdallarchaeum</taxon>
    </lineage>
</organism>
<dbReference type="EMBL" id="CP084166">
    <property type="protein sequence ID" value="UJG39864.1"/>
    <property type="molecule type" value="Genomic_DNA"/>
</dbReference>
<reference evidence="1" key="1">
    <citation type="journal article" date="2022" name="Nat. Microbiol.">
        <title>Unique mobile elements and scalable gene flow at the prokaryote-eukaryote boundary revealed by circularized Asgard archaea genomes.</title>
        <authorList>
            <person name="Wu F."/>
            <person name="Speth D.R."/>
            <person name="Philosof A."/>
            <person name="Cremiere A."/>
            <person name="Narayanan A."/>
            <person name="Barco R.A."/>
            <person name="Connon S.A."/>
            <person name="Amend J.P."/>
            <person name="Antoshechkin I.A."/>
            <person name="Orphan V.J."/>
        </authorList>
    </citation>
    <scope>NUCLEOTIDE SEQUENCE</scope>
    <source>
        <strain evidence="1">PM71</strain>
    </source>
</reference>
<proteinExistence type="predicted"/>
<name>A0A9Y1BIW0_9ARCH</name>
<sequence>MSSRISTHDNVIELYHKKNLQLRVEIFKIKNFNAENKHLINELTSRKQTYSLYISKQEILLFIYYFKDELVRIDSKDVSNNSFLVSYVDIINETNSYFPVQKIRKIKEKNDIIQITYDNKEKEFYRIYVCQLRKGEQLLEKDIAKYFSDIAKLGFFDIVISQKFDNKEGKNSENWGIFLITKNKNEKELEIKHKHFMNLINRKIKLFNINFVKATKKDIEWNRTKFQFLLPWIRHSGNLAFTLDFNLFFNNFNTTARLNLKEKHENLKGKKEKINSTYNPDKKPLPSVKEINYNIGRSNKDFKLKKDEIMSQIEEPMIIQTIPKTTEVSKKSNKVQIRKTVSGIFKTIGFKESLIFNNKFDIVLRRGTSYIFVIISTDTFLSHNAYELIEELSSIAGLRNNFLALVIAPVFERQAEKILRDYNIIMVNKLESMDEETLKKVLHERSSELYSFLPVA</sequence>
<accession>A0A9Y1BIW0</accession>
<gene>
    <name evidence="1" type="ORF">K9W45_08365</name>
</gene>
<dbReference type="Proteomes" id="UP001201020">
    <property type="component" value="Chromosome"/>
</dbReference>
<dbReference type="AlphaFoldDB" id="A0A9Y1BIW0"/>
<protein>
    <submittedName>
        <fullName evidence="1">Uncharacterized protein</fullName>
    </submittedName>
</protein>